<evidence type="ECO:0000313" key="3">
    <source>
        <dbReference type="Proteomes" id="UP000228535"/>
    </source>
</evidence>
<dbReference type="SUPFAM" id="SSF51197">
    <property type="entry name" value="Clavaminate synthase-like"/>
    <property type="match status" value="1"/>
</dbReference>
<keyword evidence="3" id="KW-1185">Reference proteome</keyword>
<comment type="cofactor">
    <cofactor evidence="1">
        <name>Fe(2+)</name>
        <dbReference type="ChEBI" id="CHEBI:29033"/>
    </cofactor>
</comment>
<evidence type="ECO:0000256" key="1">
    <source>
        <dbReference type="ARBA" id="ARBA00001954"/>
    </source>
</evidence>
<evidence type="ECO:0000313" key="2">
    <source>
        <dbReference type="EMBL" id="PJJ60590.1"/>
    </source>
</evidence>
<accession>A0A2M9BRL4</accession>
<dbReference type="PANTHER" id="PTHR20883">
    <property type="entry name" value="PHYTANOYL-COA DIOXYGENASE DOMAIN CONTAINING 1"/>
    <property type="match status" value="1"/>
</dbReference>
<dbReference type="Pfam" id="PF05721">
    <property type="entry name" value="PhyH"/>
    <property type="match status" value="1"/>
</dbReference>
<dbReference type="Gene3D" id="2.60.120.620">
    <property type="entry name" value="q2cbj1_9rhob like domain"/>
    <property type="match status" value="1"/>
</dbReference>
<reference evidence="2 3" key="1">
    <citation type="submission" date="2017-11" db="EMBL/GenBank/DDBJ databases">
        <title>Genomic Encyclopedia of Archaeal and Bacterial Type Strains, Phase II (KMG-II): From Individual Species to Whole Genera.</title>
        <authorList>
            <person name="Goeker M."/>
        </authorList>
    </citation>
    <scope>NUCLEOTIDE SEQUENCE [LARGE SCALE GENOMIC DNA]</scope>
    <source>
        <strain evidence="2 3">DSM 11115</strain>
    </source>
</reference>
<keyword evidence="2" id="KW-0560">Oxidoreductase</keyword>
<sequence>MSFPLPELTDSLHAAGFVLLPNLLSPAETAALLHAIAGAPAAGPGFRRHQDLFAIRNVLGEIPALQSILVATQLPQLLAVLFPSGCHLVKSIYFDKPAHSNWLVAWHQDLMISVDGHTELPGYGPWTRKPEGVAVQPPRAVLENICTIRLHLDACDADNGALKVVPGSHRAGPLLGPELAARTTGAVVCAVPAGGAMLMKPLLLHASDRSRSARSRRVLHLEFASAPLPPGLQWREKRQLT</sequence>
<dbReference type="Proteomes" id="UP000228535">
    <property type="component" value="Unassembled WGS sequence"/>
</dbReference>
<name>A0A2M9BRL4_9BACT</name>
<keyword evidence="2" id="KW-0223">Dioxygenase</keyword>
<dbReference type="InterPro" id="IPR008775">
    <property type="entry name" value="Phytyl_CoA_dOase-like"/>
</dbReference>
<protein>
    <submittedName>
        <fullName evidence="2">Phytanoyl-CoA dioxygenase PhyH</fullName>
    </submittedName>
</protein>
<gene>
    <name evidence="2" type="ORF">CLV45_2019</name>
</gene>
<dbReference type="EMBL" id="PGFA01000001">
    <property type="protein sequence ID" value="PJJ60590.1"/>
    <property type="molecule type" value="Genomic_DNA"/>
</dbReference>
<dbReference type="PANTHER" id="PTHR20883:SF48">
    <property type="entry name" value="ECTOINE DIOXYGENASE"/>
    <property type="match status" value="1"/>
</dbReference>
<dbReference type="AlphaFoldDB" id="A0A2M9BRL4"/>
<dbReference type="RefSeq" id="WP_100336231.1">
    <property type="nucleotide sequence ID" value="NZ_PGFA01000001.1"/>
</dbReference>
<comment type="caution">
    <text evidence="2">The sequence shown here is derived from an EMBL/GenBank/DDBJ whole genome shotgun (WGS) entry which is preliminary data.</text>
</comment>
<proteinExistence type="predicted"/>
<organism evidence="2 3">
    <name type="scientific">Hymenobacter chitinivorans DSM 11115</name>
    <dbReference type="NCBI Taxonomy" id="1121954"/>
    <lineage>
        <taxon>Bacteria</taxon>
        <taxon>Pseudomonadati</taxon>
        <taxon>Bacteroidota</taxon>
        <taxon>Cytophagia</taxon>
        <taxon>Cytophagales</taxon>
        <taxon>Hymenobacteraceae</taxon>
        <taxon>Hymenobacter</taxon>
    </lineage>
</organism>
<dbReference type="GO" id="GO:0016706">
    <property type="term" value="F:2-oxoglutarate-dependent dioxygenase activity"/>
    <property type="evidence" value="ECO:0007669"/>
    <property type="project" value="UniProtKB-ARBA"/>
</dbReference>
<dbReference type="GO" id="GO:0005506">
    <property type="term" value="F:iron ion binding"/>
    <property type="evidence" value="ECO:0007669"/>
    <property type="project" value="UniProtKB-ARBA"/>
</dbReference>
<dbReference type="OrthoDB" id="9791262at2"/>